<proteinExistence type="predicted"/>
<gene>
    <name evidence="2" type="ORF">EPI10_005785</name>
</gene>
<evidence type="ECO:0000313" key="3">
    <source>
        <dbReference type="Proteomes" id="UP000325315"/>
    </source>
</evidence>
<keyword evidence="3" id="KW-1185">Reference proteome</keyword>
<comment type="caution">
    <text evidence="2">The sequence shown here is derived from an EMBL/GenBank/DDBJ whole genome shotgun (WGS) entry which is preliminary data.</text>
</comment>
<feature type="domain" description="Reverse transcriptase" evidence="1">
    <location>
        <begin position="51"/>
        <end position="163"/>
    </location>
</feature>
<organism evidence="2 3">
    <name type="scientific">Gossypium australe</name>
    <dbReference type="NCBI Taxonomy" id="47621"/>
    <lineage>
        <taxon>Eukaryota</taxon>
        <taxon>Viridiplantae</taxon>
        <taxon>Streptophyta</taxon>
        <taxon>Embryophyta</taxon>
        <taxon>Tracheophyta</taxon>
        <taxon>Spermatophyta</taxon>
        <taxon>Magnoliopsida</taxon>
        <taxon>eudicotyledons</taxon>
        <taxon>Gunneridae</taxon>
        <taxon>Pentapetalae</taxon>
        <taxon>rosids</taxon>
        <taxon>malvids</taxon>
        <taxon>Malvales</taxon>
        <taxon>Malvaceae</taxon>
        <taxon>Malvoideae</taxon>
        <taxon>Gossypium</taxon>
    </lineage>
</organism>
<protein>
    <submittedName>
        <fullName evidence="2">Retrovirus-related Pol polyprotein LINE-1</fullName>
    </submittedName>
</protein>
<name>A0A5B6WQT9_9ROSI</name>
<evidence type="ECO:0000259" key="1">
    <source>
        <dbReference type="Pfam" id="PF00078"/>
    </source>
</evidence>
<evidence type="ECO:0000313" key="2">
    <source>
        <dbReference type="EMBL" id="KAA3483626.1"/>
    </source>
</evidence>
<reference evidence="3" key="1">
    <citation type="journal article" date="2019" name="Plant Biotechnol. J.">
        <title>Genome sequencing of the Australian wild diploid species Gossypium australe highlights disease resistance and delayed gland morphogenesis.</title>
        <authorList>
            <person name="Cai Y."/>
            <person name="Cai X."/>
            <person name="Wang Q."/>
            <person name="Wang P."/>
            <person name="Zhang Y."/>
            <person name="Cai C."/>
            <person name="Xu Y."/>
            <person name="Wang K."/>
            <person name="Zhou Z."/>
            <person name="Wang C."/>
            <person name="Geng S."/>
            <person name="Li B."/>
            <person name="Dong Q."/>
            <person name="Hou Y."/>
            <person name="Wang H."/>
            <person name="Ai P."/>
            <person name="Liu Z."/>
            <person name="Yi F."/>
            <person name="Sun M."/>
            <person name="An G."/>
            <person name="Cheng J."/>
            <person name="Zhang Y."/>
            <person name="Shi Q."/>
            <person name="Xie Y."/>
            <person name="Shi X."/>
            <person name="Chang Y."/>
            <person name="Huang F."/>
            <person name="Chen Y."/>
            <person name="Hong S."/>
            <person name="Mi L."/>
            <person name="Sun Q."/>
            <person name="Zhang L."/>
            <person name="Zhou B."/>
            <person name="Peng R."/>
            <person name="Zhang X."/>
            <person name="Liu F."/>
        </authorList>
    </citation>
    <scope>NUCLEOTIDE SEQUENCE [LARGE SCALE GENOMIC DNA]</scope>
    <source>
        <strain evidence="3">cv. PA1801</strain>
    </source>
</reference>
<dbReference type="EMBL" id="SMMG02000002">
    <property type="protein sequence ID" value="KAA3483626.1"/>
    <property type="molecule type" value="Genomic_DNA"/>
</dbReference>
<sequence length="181" mass="21123">MVFMLFLAKLMGYDVCSWVCDVFFFKLPNSSINKTLLVLIQKIKSPDFLFHYHPISLCNVLYKIVTKVIANHFKPIFPSLITQNQVSFVAMRQITDNIIIAQEIVHTMRTKKRKKSWMAIKVDLEKAYDKIHWDFIEDTLADVGFPSTLVNVIMESISLISIQIVWNERLLNDFVPKRGIR</sequence>
<accession>A0A5B6WQT9</accession>
<dbReference type="OrthoDB" id="1002228at2759"/>
<dbReference type="Proteomes" id="UP000325315">
    <property type="component" value="Unassembled WGS sequence"/>
</dbReference>
<dbReference type="Pfam" id="PF00078">
    <property type="entry name" value="RVT_1"/>
    <property type="match status" value="1"/>
</dbReference>
<dbReference type="AlphaFoldDB" id="A0A5B6WQT9"/>
<dbReference type="InterPro" id="IPR000477">
    <property type="entry name" value="RT_dom"/>
</dbReference>
<dbReference type="PANTHER" id="PTHR19446">
    <property type="entry name" value="REVERSE TRANSCRIPTASES"/>
    <property type="match status" value="1"/>
</dbReference>